<dbReference type="PANTHER" id="PTHR37957:SF1">
    <property type="entry name" value="PHYTASE-LIKE DOMAIN-CONTAINING PROTEIN"/>
    <property type="match status" value="1"/>
</dbReference>
<feature type="domain" description="Phytase-like" evidence="1">
    <location>
        <begin position="77"/>
        <end position="411"/>
    </location>
</feature>
<dbReference type="PANTHER" id="PTHR37957">
    <property type="entry name" value="BLR7070 PROTEIN"/>
    <property type="match status" value="1"/>
</dbReference>
<organism evidence="2 3">
    <name type="scientific">Thermus tengchongensis</name>
    <dbReference type="NCBI Taxonomy" id="1214928"/>
    <lineage>
        <taxon>Bacteria</taxon>
        <taxon>Thermotogati</taxon>
        <taxon>Deinococcota</taxon>
        <taxon>Deinococci</taxon>
        <taxon>Thermales</taxon>
        <taxon>Thermaceae</taxon>
        <taxon>Thermus</taxon>
    </lineage>
</organism>
<evidence type="ECO:0000313" key="3">
    <source>
        <dbReference type="Proteomes" id="UP000297668"/>
    </source>
</evidence>
<proteinExistence type="predicted"/>
<comment type="caution">
    <text evidence="2">The sequence shown here is derived from an EMBL/GenBank/DDBJ whole genome shotgun (WGS) entry which is preliminary data.</text>
</comment>
<reference evidence="2 3" key="1">
    <citation type="submission" date="2019-03" db="EMBL/GenBank/DDBJ databases">
        <title>Thermus tengchongensis species for the arsenic transformation mechanism.</title>
        <authorList>
            <person name="Yuan G.C."/>
        </authorList>
    </citation>
    <scope>NUCLEOTIDE SEQUENCE [LARGE SCALE GENOMIC DNA]</scope>
    <source>
        <strain evidence="2 3">15W</strain>
    </source>
</reference>
<evidence type="ECO:0000313" key="2">
    <source>
        <dbReference type="EMBL" id="TFU26335.1"/>
    </source>
</evidence>
<dbReference type="Pfam" id="PF13449">
    <property type="entry name" value="Phytase-like"/>
    <property type="match status" value="1"/>
</dbReference>
<accession>A0A4Y9FB29</accession>
<gene>
    <name evidence="2" type="ORF">E0687_07010</name>
</gene>
<dbReference type="Proteomes" id="UP000297668">
    <property type="component" value="Unassembled WGS sequence"/>
</dbReference>
<dbReference type="InterPro" id="IPR027372">
    <property type="entry name" value="Phytase-like_dom"/>
</dbReference>
<name>A0A4Y9FB29_9DEIN</name>
<protein>
    <submittedName>
        <fullName evidence="2">Esterase-like activity of phytase family protein</fullName>
    </submittedName>
</protein>
<sequence length="432" mass="47151">MERWKPVAGFMGLMAVALGLLGLFEARGAGPEGAQVVGVYSLPPTPIRALNPHLRQEDVDEALRRGWPVADRPALGSGLFYLGNGRFLGLTDRGPNGDCPGGKFFPLPRFAPVLLPFRLDEASKTIRLEAPLPLRTPGGAPLTGLPNREGEDVPFASAECKEKLPLDPSGVDTEDVAVFPDGRGYLLVEENSPSVLFADARGRVLVRYTPKGVRLPARYPVRDILPEVLALRRNNRGLENLALSGDGKTAWAVLQSPIGSTRDPAFDGSLVARAVRLDVSDPLRARVTGLYLVPFSDPKDYPKPNRPRDMKFSAASWVEGEKILLLERAEGGARIYLVDFSRATNLLDHPKGDSPELDKAGTDYAALGIRLPERRLLLETWRHPAFDTDKLEGVALLEDGRTLALADDNDFAITGKEGPSRLWLVRLPEALR</sequence>
<dbReference type="EMBL" id="SJZF01000010">
    <property type="protein sequence ID" value="TFU26335.1"/>
    <property type="molecule type" value="Genomic_DNA"/>
</dbReference>
<evidence type="ECO:0000259" key="1">
    <source>
        <dbReference type="Pfam" id="PF13449"/>
    </source>
</evidence>
<dbReference type="AlphaFoldDB" id="A0A4Y9FB29"/>